<sequence length="425" mass="49004">MASNMVGIVYLTKLGRNMNDRLKKVIAPLLKDGIGDKMDQGNLWIVPGLTLFIFAVLWCTKLSTNALEGSTCRGTSIYNLTGTTLDTEAKSHCITAPRYYVASNEPFSYDQTWRAQRLVKNPEWILWFWAPIVFVMYALTRYSWTLLMDNQGINFNNVLIASKSVMKEKDGLLEIDEKKLHERARYMQKSFQGAASSHAFAGFLLFEAVLVLSPLFLLLFILPMMIGAGFRTWGLDVAMAMWERKEWQGAALTPFYGGDFNTSPHLPLIPRITYCDYPFVTLGNKQVITYRCYLDANWHERTALFTWYMLVLLTLINLCNLVSWIDWAIQMRDPRKRQQWVIKKWLSEEDYEIGVDEPFTAQFKMGHLLLFYYIEAHTDRMVASAFVKELSMNFLEKQQILMQDSFIIKVVKPTAPSEEGAKLMG</sequence>
<evidence type="ECO:0000256" key="3">
    <source>
        <dbReference type="ARBA" id="ARBA00022448"/>
    </source>
</evidence>
<keyword evidence="3 12" id="KW-0813">Transport</keyword>
<dbReference type="PROSITE" id="PS51013">
    <property type="entry name" value="PANNEXIN"/>
    <property type="match status" value="1"/>
</dbReference>
<evidence type="ECO:0000256" key="12">
    <source>
        <dbReference type="RuleBase" id="RU010713"/>
    </source>
</evidence>
<keyword evidence="4" id="KW-1003">Cell membrane</keyword>
<keyword evidence="6" id="KW-0303">Gap junction</keyword>
<evidence type="ECO:0000256" key="5">
    <source>
        <dbReference type="ARBA" id="ARBA00022692"/>
    </source>
</evidence>
<dbReference type="WBParaSite" id="ACRNAN_Path_1289.g5038.t1">
    <property type="protein sequence ID" value="ACRNAN_Path_1289.g5038.t1"/>
    <property type="gene ID" value="ACRNAN_Path_1289.g5038"/>
</dbReference>
<feature type="transmembrane region" description="Helical" evidence="12">
    <location>
        <begin position="307"/>
        <end position="329"/>
    </location>
</feature>
<evidence type="ECO:0000256" key="7">
    <source>
        <dbReference type="ARBA" id="ARBA00022949"/>
    </source>
</evidence>
<proteinExistence type="inferred from homology"/>
<keyword evidence="7" id="KW-0965">Cell junction</keyword>
<keyword evidence="13" id="KW-1185">Reference proteome</keyword>
<accession>A0A914BYS4</accession>
<dbReference type="GO" id="GO:0005886">
    <property type="term" value="C:plasma membrane"/>
    <property type="evidence" value="ECO:0007669"/>
    <property type="project" value="UniProtKB-SubCell"/>
</dbReference>
<dbReference type="GO" id="GO:0005243">
    <property type="term" value="F:gap junction channel activity"/>
    <property type="evidence" value="ECO:0007669"/>
    <property type="project" value="TreeGrafter"/>
</dbReference>
<dbReference type="PANTHER" id="PTHR11893:SF6">
    <property type="entry name" value="INNEXIN-16"/>
    <property type="match status" value="1"/>
</dbReference>
<organism evidence="13 14">
    <name type="scientific">Acrobeloides nanus</name>
    <dbReference type="NCBI Taxonomy" id="290746"/>
    <lineage>
        <taxon>Eukaryota</taxon>
        <taxon>Metazoa</taxon>
        <taxon>Ecdysozoa</taxon>
        <taxon>Nematoda</taxon>
        <taxon>Chromadorea</taxon>
        <taxon>Rhabditida</taxon>
        <taxon>Tylenchina</taxon>
        <taxon>Cephalobomorpha</taxon>
        <taxon>Cephaloboidea</taxon>
        <taxon>Cephalobidae</taxon>
        <taxon>Acrobeloides</taxon>
    </lineage>
</organism>
<keyword evidence="10 12" id="KW-0472">Membrane</keyword>
<evidence type="ECO:0000256" key="4">
    <source>
        <dbReference type="ARBA" id="ARBA00022475"/>
    </source>
</evidence>
<evidence type="ECO:0000256" key="6">
    <source>
        <dbReference type="ARBA" id="ARBA00022868"/>
    </source>
</evidence>
<keyword evidence="9 12" id="KW-0406">Ion transport</keyword>
<comment type="function">
    <text evidence="12">Structural component of the gap junctions.</text>
</comment>
<feature type="transmembrane region" description="Helical" evidence="12">
    <location>
        <begin position="199"/>
        <end position="226"/>
    </location>
</feature>
<dbReference type="AlphaFoldDB" id="A0A914BYS4"/>
<keyword evidence="5 12" id="KW-0812">Transmembrane</keyword>
<dbReference type="GO" id="GO:0005921">
    <property type="term" value="C:gap junction"/>
    <property type="evidence" value="ECO:0007669"/>
    <property type="project" value="UniProtKB-SubCell"/>
</dbReference>
<evidence type="ECO:0000256" key="2">
    <source>
        <dbReference type="ARBA" id="ARBA00004651"/>
    </source>
</evidence>
<dbReference type="GO" id="GO:0034220">
    <property type="term" value="P:monoatomic ion transmembrane transport"/>
    <property type="evidence" value="ECO:0007669"/>
    <property type="project" value="UniProtKB-KW"/>
</dbReference>
<evidence type="ECO:0000256" key="10">
    <source>
        <dbReference type="ARBA" id="ARBA00023136"/>
    </source>
</evidence>
<evidence type="ECO:0000313" key="14">
    <source>
        <dbReference type="WBParaSite" id="ACRNAN_Path_1289.g5038.t1"/>
    </source>
</evidence>
<dbReference type="PANTHER" id="PTHR11893">
    <property type="entry name" value="INNEXIN"/>
    <property type="match status" value="1"/>
</dbReference>
<evidence type="ECO:0000256" key="9">
    <source>
        <dbReference type="ARBA" id="ARBA00023065"/>
    </source>
</evidence>
<dbReference type="Pfam" id="PF00876">
    <property type="entry name" value="Innexin"/>
    <property type="match status" value="1"/>
</dbReference>
<gene>
    <name evidence="12" type="primary">inx</name>
</gene>
<dbReference type="Proteomes" id="UP000887540">
    <property type="component" value="Unplaced"/>
</dbReference>
<reference evidence="14" key="1">
    <citation type="submission" date="2022-11" db="UniProtKB">
        <authorList>
            <consortium name="WormBaseParasite"/>
        </authorList>
    </citation>
    <scope>IDENTIFICATION</scope>
</reference>
<feature type="transmembrane region" description="Helical" evidence="12">
    <location>
        <begin position="41"/>
        <end position="58"/>
    </location>
</feature>
<keyword evidence="11 12" id="KW-0407">Ion channel</keyword>
<evidence type="ECO:0000256" key="1">
    <source>
        <dbReference type="ARBA" id="ARBA00004610"/>
    </source>
</evidence>
<protein>
    <recommendedName>
        <fullName evidence="12">Innexin</fullName>
    </recommendedName>
</protein>
<comment type="subcellular location">
    <subcellularLocation>
        <location evidence="1">Cell junction</location>
        <location evidence="1">Gap junction</location>
    </subcellularLocation>
    <subcellularLocation>
        <location evidence="2 12">Cell membrane</location>
        <topology evidence="2 12">Multi-pass membrane protein</topology>
    </subcellularLocation>
</comment>
<keyword evidence="8 12" id="KW-1133">Transmembrane helix</keyword>
<evidence type="ECO:0000313" key="13">
    <source>
        <dbReference type="Proteomes" id="UP000887540"/>
    </source>
</evidence>
<comment type="similarity">
    <text evidence="12">Belongs to the pannexin family.</text>
</comment>
<evidence type="ECO:0000256" key="11">
    <source>
        <dbReference type="ARBA" id="ARBA00023303"/>
    </source>
</evidence>
<dbReference type="InterPro" id="IPR000990">
    <property type="entry name" value="Innexin"/>
</dbReference>
<feature type="transmembrane region" description="Helical" evidence="12">
    <location>
        <begin position="124"/>
        <end position="144"/>
    </location>
</feature>
<name>A0A914BYS4_9BILA</name>
<evidence type="ECO:0000256" key="8">
    <source>
        <dbReference type="ARBA" id="ARBA00022989"/>
    </source>
</evidence>